<dbReference type="AlphaFoldDB" id="A0A6G0R1Q5"/>
<feature type="transmembrane region" description="Helical" evidence="1">
    <location>
        <begin position="377"/>
        <end position="394"/>
    </location>
</feature>
<keyword evidence="1" id="KW-0812">Transmembrane</keyword>
<accession>A0A6G0R1Q5</accession>
<dbReference type="Proteomes" id="UP000486351">
    <property type="component" value="Unassembled WGS sequence"/>
</dbReference>
<feature type="transmembrane region" description="Helical" evidence="1">
    <location>
        <begin position="72"/>
        <end position="90"/>
    </location>
</feature>
<evidence type="ECO:0000313" key="3">
    <source>
        <dbReference type="Proteomes" id="UP000486351"/>
    </source>
</evidence>
<keyword evidence="1" id="KW-1133">Transmembrane helix</keyword>
<protein>
    <submittedName>
        <fullName evidence="2">Uncharacterized protein</fullName>
    </submittedName>
</protein>
<feature type="transmembrane region" description="Helical" evidence="1">
    <location>
        <begin position="468"/>
        <end position="490"/>
    </location>
</feature>
<reference evidence="2 3" key="1">
    <citation type="submission" date="2018-09" db="EMBL/GenBank/DDBJ databases">
        <title>Genomic investigation of the strawberry pathogen Phytophthora fragariae indicates pathogenicity is determined by transcriptional variation in three key races.</title>
        <authorList>
            <person name="Adams T.M."/>
            <person name="Armitage A.D."/>
            <person name="Sobczyk M.K."/>
            <person name="Bates H.J."/>
            <person name="Dunwell J.M."/>
            <person name="Nellist C.F."/>
            <person name="Harrison R.J."/>
        </authorList>
    </citation>
    <scope>NUCLEOTIDE SEQUENCE [LARGE SCALE GENOMIC DNA]</scope>
    <source>
        <strain evidence="2 3">NOV-77</strain>
    </source>
</reference>
<comment type="caution">
    <text evidence="2">The sequence shown here is derived from an EMBL/GenBank/DDBJ whole genome shotgun (WGS) entry which is preliminary data.</text>
</comment>
<name>A0A6G0R1Q5_9STRA</name>
<feature type="transmembrane region" description="Helical" evidence="1">
    <location>
        <begin position="415"/>
        <end position="438"/>
    </location>
</feature>
<evidence type="ECO:0000256" key="1">
    <source>
        <dbReference type="SAM" id="Phobius"/>
    </source>
</evidence>
<sequence>MARIQVASTVGGSDSSWAQAVLSRWASHYLDRRNRDNIRQQQTTSEALIKKNHDRQLIAREKAFERRFPFSWLRFLASLISLGLVFSDIFRGSLGVSDLEKFYPSLHPDEVLGFKTSWNYSVFAATKEEAYSGNVNAAVWTYKFDSTSITWRAFVRHFAISDYPDCLLYKCHCPGESLDGAIAFKMIDRIVDAVAGLNNTRTNIQSTKLQPVGLTLRTENEYIDRLHEFLLPKWFTNFNWRTNQALYYSPELLSTRNAASICFTANGSRGKVPHFCHELWINLDRSCAPSDISSRAAGLLYLHTTTRLREVQARFPNATVDLTFLESQEDLQVCRGGLSSTGFRRSDVNYRYETGLLVSDVVQWYRLVAALRGFGQSYFWLRGIGLMLSCYFVHGTSSSHNKLSIWRRLRKARRLFMIVPTQCVVYGSSIPIVCYVVAHLLDAPFTYNVLEGHFFSEAGVLSIEPKAFVSYAVVQMRSVWVYALAWHLVVQTSALREIIRTNQIHIGVLGVPEFLLSTLSSVTLVAQYRSTSFRSSKILRMMVLPDNVGNGWRTAKYQYSFAHRGRGSVLLSGVVIDLKFLICLLFLLAALWVVHEVRCVSVVRELLLVLYFNLFTGVCD</sequence>
<evidence type="ECO:0000313" key="2">
    <source>
        <dbReference type="EMBL" id="KAE9312077.1"/>
    </source>
</evidence>
<organism evidence="2 3">
    <name type="scientific">Phytophthora fragariae</name>
    <dbReference type="NCBI Taxonomy" id="53985"/>
    <lineage>
        <taxon>Eukaryota</taxon>
        <taxon>Sar</taxon>
        <taxon>Stramenopiles</taxon>
        <taxon>Oomycota</taxon>
        <taxon>Peronosporomycetes</taxon>
        <taxon>Peronosporales</taxon>
        <taxon>Peronosporaceae</taxon>
        <taxon>Phytophthora</taxon>
    </lineage>
</organism>
<gene>
    <name evidence="2" type="ORF">PF008_g20043</name>
</gene>
<proteinExistence type="predicted"/>
<dbReference type="EMBL" id="QXFY01001674">
    <property type="protein sequence ID" value="KAE9312077.1"/>
    <property type="molecule type" value="Genomic_DNA"/>
</dbReference>
<keyword evidence="1" id="KW-0472">Membrane</keyword>
<feature type="transmembrane region" description="Helical" evidence="1">
    <location>
        <begin position="569"/>
        <end position="594"/>
    </location>
</feature>